<dbReference type="EMBL" id="MU157869">
    <property type="protein sequence ID" value="KAF9526665.1"/>
    <property type="molecule type" value="Genomic_DNA"/>
</dbReference>
<dbReference type="Proteomes" id="UP000807306">
    <property type="component" value="Unassembled WGS sequence"/>
</dbReference>
<dbReference type="Pfam" id="PF04724">
    <property type="entry name" value="Glyco_transf_17"/>
    <property type="match status" value="1"/>
</dbReference>
<feature type="transmembrane region" description="Helical" evidence="1">
    <location>
        <begin position="12"/>
        <end position="30"/>
    </location>
</feature>
<dbReference type="InterPro" id="IPR006813">
    <property type="entry name" value="Glyco_trans_17"/>
</dbReference>
<sequence>MPLLHLRRQKALVLVLSVCYVLFFLYLLAVNKHTLLDTLSYSTRPLWDRNEAPSRVITHFHSDGLTVDENVCKLHGWQARSTTDRANLKVLDAVLVNNELELLEIRMNELDDVVDHFLLLESNGTFTGLPKETFFANNKHKFAKFEHKIVYGFLPGYSLKPGESPWTVEGNARVTMSRLILSALDTFPAGSQTMVLMSDVDEIISKHTVDLLRSCDFGQSLHLQLRDYLYSYEWLIGFTSWRASAQIWGAQSYYRHSKSTEDILADAGWHCSFCFRTIGEYALKMKGYSHADRMAGRVNLLDPKRIQDIICSGKDIFGMLPEAYSYVDFLSQLSLKPQKSAVGLPRYLIENGAKFAFLLPGGCKREE</sequence>
<dbReference type="GO" id="GO:0003830">
    <property type="term" value="F:beta-1,4-mannosylglycoprotein 4-beta-N-acetylglucosaminyltransferase activity"/>
    <property type="evidence" value="ECO:0007669"/>
    <property type="project" value="InterPro"/>
</dbReference>
<evidence type="ECO:0000313" key="2">
    <source>
        <dbReference type="EMBL" id="KAF9526665.1"/>
    </source>
</evidence>
<name>A0A9P6ECS0_9AGAR</name>
<keyword evidence="1" id="KW-1133">Transmembrane helix</keyword>
<gene>
    <name evidence="2" type="ORF">CPB83DRAFT_816793</name>
</gene>
<evidence type="ECO:0000256" key="1">
    <source>
        <dbReference type="SAM" id="Phobius"/>
    </source>
</evidence>
<comment type="caution">
    <text evidence="2">The sequence shown here is derived from an EMBL/GenBank/DDBJ whole genome shotgun (WGS) entry which is preliminary data.</text>
</comment>
<dbReference type="PANTHER" id="PTHR12224:SF0">
    <property type="entry name" value="BETA-1,4-MANNOSYL-GLYCOPROTEIN 4-BETA-N-ACETYLGLUCOSAMINYLTRANSFERASE"/>
    <property type="match status" value="1"/>
</dbReference>
<reference evidence="2" key="1">
    <citation type="submission" date="2020-11" db="EMBL/GenBank/DDBJ databases">
        <authorList>
            <consortium name="DOE Joint Genome Institute"/>
            <person name="Ahrendt S."/>
            <person name="Riley R."/>
            <person name="Andreopoulos W."/>
            <person name="Labutti K."/>
            <person name="Pangilinan J."/>
            <person name="Ruiz-Duenas F.J."/>
            <person name="Barrasa J.M."/>
            <person name="Sanchez-Garcia M."/>
            <person name="Camarero S."/>
            <person name="Miyauchi S."/>
            <person name="Serrano A."/>
            <person name="Linde D."/>
            <person name="Babiker R."/>
            <person name="Drula E."/>
            <person name="Ayuso-Fernandez I."/>
            <person name="Pacheco R."/>
            <person name="Padilla G."/>
            <person name="Ferreira P."/>
            <person name="Barriuso J."/>
            <person name="Kellner H."/>
            <person name="Castanera R."/>
            <person name="Alfaro M."/>
            <person name="Ramirez L."/>
            <person name="Pisabarro A.G."/>
            <person name="Kuo A."/>
            <person name="Tritt A."/>
            <person name="Lipzen A."/>
            <person name="He G."/>
            <person name="Yan M."/>
            <person name="Ng V."/>
            <person name="Cullen D."/>
            <person name="Martin F."/>
            <person name="Rosso M.-N."/>
            <person name="Henrissat B."/>
            <person name="Hibbett D."/>
            <person name="Martinez A.T."/>
            <person name="Grigoriev I.V."/>
        </authorList>
    </citation>
    <scope>NUCLEOTIDE SEQUENCE</scope>
    <source>
        <strain evidence="2">CBS 506.95</strain>
    </source>
</reference>
<organism evidence="2 3">
    <name type="scientific">Crepidotus variabilis</name>
    <dbReference type="NCBI Taxonomy" id="179855"/>
    <lineage>
        <taxon>Eukaryota</taxon>
        <taxon>Fungi</taxon>
        <taxon>Dikarya</taxon>
        <taxon>Basidiomycota</taxon>
        <taxon>Agaricomycotina</taxon>
        <taxon>Agaricomycetes</taxon>
        <taxon>Agaricomycetidae</taxon>
        <taxon>Agaricales</taxon>
        <taxon>Agaricineae</taxon>
        <taxon>Crepidotaceae</taxon>
        <taxon>Crepidotus</taxon>
    </lineage>
</organism>
<keyword evidence="1" id="KW-0472">Membrane</keyword>
<dbReference type="OrthoDB" id="6474464at2759"/>
<dbReference type="PANTHER" id="PTHR12224">
    <property type="entry name" value="BETA-1,4-MANNOSYL-GLYCOPROTEIN BETA-1,4-N-ACETYLGLUCOSAMINYL-TRANSFERASE"/>
    <property type="match status" value="1"/>
</dbReference>
<keyword evidence="3" id="KW-1185">Reference proteome</keyword>
<proteinExistence type="predicted"/>
<evidence type="ECO:0000313" key="3">
    <source>
        <dbReference type="Proteomes" id="UP000807306"/>
    </source>
</evidence>
<accession>A0A9P6ECS0</accession>
<protein>
    <submittedName>
        <fullName evidence="2">Glycosyltransferase family 17 protein</fullName>
    </submittedName>
</protein>
<dbReference type="AlphaFoldDB" id="A0A9P6ECS0"/>
<dbReference type="GO" id="GO:0016020">
    <property type="term" value="C:membrane"/>
    <property type="evidence" value="ECO:0007669"/>
    <property type="project" value="InterPro"/>
</dbReference>
<dbReference type="GO" id="GO:0006044">
    <property type="term" value="P:N-acetylglucosamine metabolic process"/>
    <property type="evidence" value="ECO:0007669"/>
    <property type="project" value="TreeGrafter"/>
</dbReference>
<keyword evidence="1" id="KW-0812">Transmembrane</keyword>